<dbReference type="NCBIfam" id="TIGR01901">
    <property type="entry name" value="adhes_NPXG"/>
    <property type="match status" value="1"/>
</dbReference>
<dbReference type="SMART" id="SM00912">
    <property type="entry name" value="Haemagg_act"/>
    <property type="match status" value="1"/>
</dbReference>
<organism evidence="3 4">
    <name type="scientific">Calothrix parasitica NIES-267</name>
    <dbReference type="NCBI Taxonomy" id="1973488"/>
    <lineage>
        <taxon>Bacteria</taxon>
        <taxon>Bacillati</taxon>
        <taxon>Cyanobacteriota</taxon>
        <taxon>Cyanophyceae</taxon>
        <taxon>Nostocales</taxon>
        <taxon>Calotrichaceae</taxon>
        <taxon>Calothrix</taxon>
    </lineage>
</organism>
<dbReference type="Proteomes" id="UP000218418">
    <property type="component" value="Chromosome"/>
</dbReference>
<feature type="domain" description="Filamentous haemagglutinin FhaB/tRNA nuclease CdiA-like TPS" evidence="2">
    <location>
        <begin position="28"/>
        <end position="139"/>
    </location>
</feature>
<dbReference type="AlphaFoldDB" id="A0A1Z4LQU3"/>
<feature type="chain" id="PRO_5012622330" description="Filamentous haemagglutinin FhaB/tRNA nuclease CdiA-like TPS domain-containing protein" evidence="1">
    <location>
        <begin position="26"/>
        <end position="237"/>
    </location>
</feature>
<sequence length="237" mass="25028">MKGIAFLPGFITSLLITGLALPAFSQVTSDNTTNTTVNPNGNNFDILDGIQKGNNLFHSFKEFSIPTGGSATFNNSTDIVNIINRVTGGNISNINGLIKAEGNANLFLINPAGIVFGENARLDIGGSFLGSTAESILFEDGFEFSAVNPQSQPLLTVSVPLGLQMGQMSGDIKVQGTGHRLIGGGFTPVIRNNTQPTLQVNSGKAIALVGKNLNLQQNKFLTVAELIRNNTTFQSLC</sequence>
<reference evidence="3 4" key="1">
    <citation type="submission" date="2017-06" db="EMBL/GenBank/DDBJ databases">
        <title>Genome sequencing of cyanobaciteial culture collection at National Institute for Environmental Studies (NIES).</title>
        <authorList>
            <person name="Hirose Y."/>
            <person name="Shimura Y."/>
            <person name="Fujisawa T."/>
            <person name="Nakamura Y."/>
            <person name="Kawachi M."/>
        </authorList>
    </citation>
    <scope>NUCLEOTIDE SEQUENCE [LARGE SCALE GENOMIC DNA]</scope>
    <source>
        <strain evidence="3 4">NIES-267</strain>
    </source>
</reference>
<keyword evidence="4" id="KW-1185">Reference proteome</keyword>
<dbReference type="InterPro" id="IPR011050">
    <property type="entry name" value="Pectin_lyase_fold/virulence"/>
</dbReference>
<dbReference type="OrthoDB" id="518142at2"/>
<proteinExistence type="predicted"/>
<keyword evidence="1" id="KW-0732">Signal</keyword>
<dbReference type="Gene3D" id="2.160.20.10">
    <property type="entry name" value="Single-stranded right-handed beta-helix, Pectin lyase-like"/>
    <property type="match status" value="1"/>
</dbReference>
<dbReference type="SUPFAM" id="SSF51126">
    <property type="entry name" value="Pectin lyase-like"/>
    <property type="match status" value="1"/>
</dbReference>
<dbReference type="InterPro" id="IPR008638">
    <property type="entry name" value="FhaB/CdiA-like_TPS"/>
</dbReference>
<evidence type="ECO:0000313" key="4">
    <source>
        <dbReference type="Proteomes" id="UP000218418"/>
    </source>
</evidence>
<gene>
    <name evidence="3" type="ORF">NIES267_30300</name>
</gene>
<dbReference type="InterPro" id="IPR012334">
    <property type="entry name" value="Pectin_lyas_fold"/>
</dbReference>
<dbReference type="EMBL" id="AP018227">
    <property type="protein sequence ID" value="BAY83541.1"/>
    <property type="molecule type" value="Genomic_DNA"/>
</dbReference>
<feature type="signal peptide" evidence="1">
    <location>
        <begin position="1"/>
        <end position="25"/>
    </location>
</feature>
<evidence type="ECO:0000259" key="2">
    <source>
        <dbReference type="SMART" id="SM00912"/>
    </source>
</evidence>
<accession>A0A1Z4LQU3</accession>
<protein>
    <recommendedName>
        <fullName evidence="2">Filamentous haemagglutinin FhaB/tRNA nuclease CdiA-like TPS domain-containing protein</fullName>
    </recommendedName>
</protein>
<dbReference type="Pfam" id="PF05860">
    <property type="entry name" value="TPS"/>
    <property type="match status" value="1"/>
</dbReference>
<name>A0A1Z4LQU3_9CYAN</name>
<evidence type="ECO:0000313" key="3">
    <source>
        <dbReference type="EMBL" id="BAY83541.1"/>
    </source>
</evidence>
<evidence type="ECO:0000256" key="1">
    <source>
        <dbReference type="SAM" id="SignalP"/>
    </source>
</evidence>